<accession>A0A4C2A4L3</accession>
<protein>
    <submittedName>
        <fullName evidence="1">Uncharacterized protein</fullName>
    </submittedName>
</protein>
<reference evidence="1 2" key="1">
    <citation type="journal article" date="2019" name="Commun. Biol.">
        <title>The bagworm genome reveals a unique fibroin gene that provides high tensile strength.</title>
        <authorList>
            <person name="Kono N."/>
            <person name="Nakamura H."/>
            <person name="Ohtoshi R."/>
            <person name="Tomita M."/>
            <person name="Numata K."/>
            <person name="Arakawa K."/>
        </authorList>
    </citation>
    <scope>NUCLEOTIDE SEQUENCE [LARGE SCALE GENOMIC DNA]</scope>
</reference>
<evidence type="ECO:0000313" key="1">
    <source>
        <dbReference type="EMBL" id="GBP93915.1"/>
    </source>
</evidence>
<dbReference type="EMBL" id="BGZK01002435">
    <property type="protein sequence ID" value="GBP93915.1"/>
    <property type="molecule type" value="Genomic_DNA"/>
</dbReference>
<dbReference type="Proteomes" id="UP000299102">
    <property type="component" value="Unassembled WGS sequence"/>
</dbReference>
<evidence type="ECO:0000313" key="2">
    <source>
        <dbReference type="Proteomes" id="UP000299102"/>
    </source>
</evidence>
<gene>
    <name evidence="1" type="ORF">EVAR_95561_1</name>
</gene>
<organism evidence="1 2">
    <name type="scientific">Eumeta variegata</name>
    <name type="common">Bagworm moth</name>
    <name type="synonym">Eumeta japonica</name>
    <dbReference type="NCBI Taxonomy" id="151549"/>
    <lineage>
        <taxon>Eukaryota</taxon>
        <taxon>Metazoa</taxon>
        <taxon>Ecdysozoa</taxon>
        <taxon>Arthropoda</taxon>
        <taxon>Hexapoda</taxon>
        <taxon>Insecta</taxon>
        <taxon>Pterygota</taxon>
        <taxon>Neoptera</taxon>
        <taxon>Endopterygota</taxon>
        <taxon>Lepidoptera</taxon>
        <taxon>Glossata</taxon>
        <taxon>Ditrysia</taxon>
        <taxon>Tineoidea</taxon>
        <taxon>Psychidae</taxon>
        <taxon>Oiketicinae</taxon>
        <taxon>Eumeta</taxon>
    </lineage>
</organism>
<sequence>MAKSKTDYFAQHTDYVASARIRRGPTVKRSVKGARTVNHSRSANNNFHALRSLDTCNPGTPVTYDLDKVISLSNRRPSYAVRSSWQYGYRFHKQCGLPIATSNIIVLCAISITESYFLIIQKLPLTVRNTTAEAAPLRLYPVSVRYLTAEPSHCRAVPELFMTRLHKCGT</sequence>
<name>A0A4C2A4L3_EUMVA</name>
<dbReference type="AlphaFoldDB" id="A0A4C2A4L3"/>
<keyword evidence="2" id="KW-1185">Reference proteome</keyword>
<proteinExistence type="predicted"/>
<comment type="caution">
    <text evidence="1">The sequence shown here is derived from an EMBL/GenBank/DDBJ whole genome shotgun (WGS) entry which is preliminary data.</text>
</comment>